<dbReference type="InterPro" id="IPR036013">
    <property type="entry name" value="Band_7/SPFH_dom_sf"/>
</dbReference>
<organism evidence="10 11">
    <name type="scientific">Martelella alba</name>
    <dbReference type="NCBI Taxonomy" id="2590451"/>
    <lineage>
        <taxon>Bacteria</taxon>
        <taxon>Pseudomonadati</taxon>
        <taxon>Pseudomonadota</taxon>
        <taxon>Alphaproteobacteria</taxon>
        <taxon>Hyphomicrobiales</taxon>
        <taxon>Aurantimonadaceae</taxon>
        <taxon>Martelella</taxon>
    </lineage>
</organism>
<dbReference type="Gene3D" id="3.30.479.30">
    <property type="entry name" value="Band 7 domain"/>
    <property type="match status" value="1"/>
</dbReference>
<comment type="similarity">
    <text evidence="2 6">Belongs to the band 7/mec-2 family. HflK subfamily.</text>
</comment>
<keyword evidence="4 6" id="KW-1133">Transmembrane helix</keyword>
<comment type="function">
    <text evidence="6">HflC and HflK could encode or regulate a protease.</text>
</comment>
<keyword evidence="5 6" id="KW-0472">Membrane</keyword>
<dbReference type="RefSeq" id="WP_141147105.1">
    <property type="nucleotide sequence ID" value="NZ_VHLG01000001.1"/>
</dbReference>
<evidence type="ECO:0000256" key="6">
    <source>
        <dbReference type="RuleBase" id="RU364113"/>
    </source>
</evidence>
<feature type="region of interest" description="Disordered" evidence="8">
    <location>
        <begin position="357"/>
        <end position="380"/>
    </location>
</feature>
<dbReference type="GO" id="GO:0008233">
    <property type="term" value="F:peptidase activity"/>
    <property type="evidence" value="ECO:0007669"/>
    <property type="project" value="UniProtKB-KW"/>
</dbReference>
<dbReference type="EMBL" id="VHLG01000001">
    <property type="protein sequence ID" value="TPW33169.1"/>
    <property type="molecule type" value="Genomic_DNA"/>
</dbReference>
<keyword evidence="11" id="KW-1185">Reference proteome</keyword>
<evidence type="ECO:0000256" key="4">
    <source>
        <dbReference type="ARBA" id="ARBA00022989"/>
    </source>
</evidence>
<evidence type="ECO:0000256" key="3">
    <source>
        <dbReference type="ARBA" id="ARBA00022692"/>
    </source>
</evidence>
<comment type="subcellular location">
    <subcellularLocation>
        <location evidence="1">Membrane</location>
        <topology evidence="1">Single-pass membrane protein</topology>
    </subcellularLocation>
</comment>
<dbReference type="SMART" id="SM00244">
    <property type="entry name" value="PHB"/>
    <property type="match status" value="1"/>
</dbReference>
<dbReference type="OrthoDB" id="9779595at2"/>
<feature type="region of interest" description="Disordered" evidence="8">
    <location>
        <begin position="1"/>
        <end position="47"/>
    </location>
</feature>
<dbReference type="GO" id="GO:0006508">
    <property type="term" value="P:proteolysis"/>
    <property type="evidence" value="ECO:0007669"/>
    <property type="project" value="UniProtKB-KW"/>
</dbReference>
<evidence type="ECO:0000313" key="10">
    <source>
        <dbReference type="EMBL" id="TPW33169.1"/>
    </source>
</evidence>
<gene>
    <name evidence="10" type="primary">hflK</name>
    <name evidence="10" type="ORF">FJU08_00970</name>
</gene>
<name>A0A506UIM4_9HYPH</name>
<evidence type="ECO:0000256" key="5">
    <source>
        <dbReference type="ARBA" id="ARBA00023136"/>
    </source>
</evidence>
<evidence type="ECO:0000313" key="11">
    <source>
        <dbReference type="Proteomes" id="UP000318801"/>
    </source>
</evidence>
<feature type="coiled-coil region" evidence="7">
    <location>
        <begin position="242"/>
        <end position="269"/>
    </location>
</feature>
<dbReference type="Pfam" id="PF01145">
    <property type="entry name" value="Band_7"/>
    <property type="match status" value="1"/>
</dbReference>
<keyword evidence="3 6" id="KW-0812">Transmembrane</keyword>
<dbReference type="AlphaFoldDB" id="A0A506UIM4"/>
<sequence>MPWSNQNGGGPWGGGGGDNPGPWGQGPNRPRGNGGGNGNGGPPDIEDFFKRGQDQFKGMFPGGFGIGIVAVIIVIVAAFWVLQSTYTVQPDQRGVELRFGKPKQEVQMPGLHFMIWPIESVELVNITEQQVNIGTGNSARSGIMLTGDQNIVDISFSVFYTVTNPQNYLFDVEAPVQTLQQVAESAMREVVSRRPADDVFRDDREGILSDVKAIVQDTMDRYGAGLTITAVTVQDASPPKEVADAFDEVQRAEQDEDRYMEEANQYANKELGAARGEAAKIREDAAAYKDRVTKEAEGEAQRFSSIYDSYKTAPDVTRKRLYLETMQDALSHSNNVIVDDNGTGVVPYLPLDQINKAATQNTTRPTTSTTTQSLTQGAAN</sequence>
<dbReference type="GO" id="GO:0016020">
    <property type="term" value="C:membrane"/>
    <property type="evidence" value="ECO:0007669"/>
    <property type="project" value="UniProtKB-SubCell"/>
</dbReference>
<dbReference type="InterPro" id="IPR001107">
    <property type="entry name" value="Band_7"/>
</dbReference>
<dbReference type="Proteomes" id="UP000318801">
    <property type="component" value="Unassembled WGS sequence"/>
</dbReference>
<proteinExistence type="inferred from homology"/>
<comment type="caution">
    <text evidence="10">The sequence shown here is derived from an EMBL/GenBank/DDBJ whole genome shotgun (WGS) entry which is preliminary data.</text>
</comment>
<feature type="compositionally biased region" description="Low complexity" evidence="8">
    <location>
        <begin position="20"/>
        <end position="31"/>
    </location>
</feature>
<keyword evidence="10" id="KW-0645">Protease</keyword>
<dbReference type="PANTHER" id="PTHR43327:SF2">
    <property type="entry name" value="MODULATOR OF FTSH PROTEASE HFLK"/>
    <property type="match status" value="1"/>
</dbReference>
<dbReference type="InterPro" id="IPR050710">
    <property type="entry name" value="Band7/mec-2_domain"/>
</dbReference>
<evidence type="ECO:0000256" key="2">
    <source>
        <dbReference type="ARBA" id="ARBA00006971"/>
    </source>
</evidence>
<feature type="compositionally biased region" description="Gly residues" evidence="8">
    <location>
        <begin position="7"/>
        <end position="19"/>
    </location>
</feature>
<reference evidence="10 11" key="1">
    <citation type="submission" date="2019-06" db="EMBL/GenBank/DDBJ databases">
        <authorList>
            <person name="Li M."/>
        </authorList>
    </citation>
    <scope>NUCLEOTIDE SEQUENCE [LARGE SCALE GENOMIC DNA]</scope>
    <source>
        <strain evidence="10 11">BGMRC2036</strain>
    </source>
</reference>
<dbReference type="NCBIfam" id="TIGR01933">
    <property type="entry name" value="hflK"/>
    <property type="match status" value="1"/>
</dbReference>
<evidence type="ECO:0000259" key="9">
    <source>
        <dbReference type="SMART" id="SM00244"/>
    </source>
</evidence>
<dbReference type="InterPro" id="IPR010201">
    <property type="entry name" value="HflK"/>
</dbReference>
<keyword evidence="10" id="KW-0378">Hydrolase</keyword>
<comment type="subunit">
    <text evidence="6">HflC and HflK may interact to form a multimeric complex.</text>
</comment>
<protein>
    <recommendedName>
        <fullName evidence="6">Protein HflK</fullName>
    </recommendedName>
</protein>
<keyword evidence="7" id="KW-0175">Coiled coil</keyword>
<feature type="domain" description="Band 7" evidence="9">
    <location>
        <begin position="83"/>
        <end position="250"/>
    </location>
</feature>
<feature type="compositionally biased region" description="Gly residues" evidence="8">
    <location>
        <begin position="32"/>
        <end position="41"/>
    </location>
</feature>
<dbReference type="PANTHER" id="PTHR43327">
    <property type="entry name" value="STOMATIN-LIKE PROTEIN 2, MITOCHONDRIAL"/>
    <property type="match status" value="1"/>
</dbReference>
<evidence type="ECO:0000256" key="7">
    <source>
        <dbReference type="SAM" id="Coils"/>
    </source>
</evidence>
<evidence type="ECO:0000256" key="8">
    <source>
        <dbReference type="SAM" id="MobiDB-lite"/>
    </source>
</evidence>
<dbReference type="SUPFAM" id="SSF117892">
    <property type="entry name" value="Band 7/SPFH domain"/>
    <property type="match status" value="1"/>
</dbReference>
<feature type="compositionally biased region" description="Low complexity" evidence="8">
    <location>
        <begin position="359"/>
        <end position="380"/>
    </location>
</feature>
<accession>A0A506UIM4</accession>
<feature type="transmembrane region" description="Helical" evidence="6">
    <location>
        <begin position="59"/>
        <end position="82"/>
    </location>
</feature>
<evidence type="ECO:0000256" key="1">
    <source>
        <dbReference type="ARBA" id="ARBA00004167"/>
    </source>
</evidence>
<dbReference type="CDD" id="cd03404">
    <property type="entry name" value="SPFH_HflK"/>
    <property type="match status" value="1"/>
</dbReference>